<sequence length="281" mass="30451">MKCFTFSTAVTIFGALIANAQEAPGEVATKQTNFLEIVAAGGVMMYPLALISVVGVVLVLLYLLTIRRNAVVSDRFMNAAEAMIRKRDYLGLVAYCHRQNESMARVTQKTLDFFTKYPSASFGEVREVAEAEGSRQAGLLSSRITYLADIGSIAPMVGLLGTVLGMIKSFLQISGGDVQGVRQMELAEGVSEALITTAAGLMIGIPALVFYSLFRGRVQKYIAELEAAATHLMALLHTQVEHQKPADRDTHSHGSSQRTREDYGMPVPSPLGNDRPDLHGI</sequence>
<evidence type="ECO:0000256" key="8">
    <source>
        <dbReference type="SAM" id="Phobius"/>
    </source>
</evidence>
<accession>A0ABW5D3W3</accession>
<dbReference type="Proteomes" id="UP001597375">
    <property type="component" value="Unassembled WGS sequence"/>
</dbReference>
<dbReference type="PANTHER" id="PTHR30625:SF17">
    <property type="entry name" value="TOLQ-RELATED"/>
    <property type="match status" value="1"/>
</dbReference>
<proteinExistence type="inferred from homology"/>
<evidence type="ECO:0000313" key="12">
    <source>
        <dbReference type="Proteomes" id="UP001597375"/>
    </source>
</evidence>
<comment type="subcellular location">
    <subcellularLocation>
        <location evidence="1">Cell membrane</location>
        <topology evidence="1">Multi-pass membrane protein</topology>
    </subcellularLocation>
    <subcellularLocation>
        <location evidence="6">Membrane</location>
        <topology evidence="6">Multi-pass membrane protein</topology>
    </subcellularLocation>
</comment>
<keyword evidence="6" id="KW-0813">Transport</keyword>
<feature type="signal peptide" evidence="9">
    <location>
        <begin position="1"/>
        <end position="20"/>
    </location>
</feature>
<keyword evidence="4 8" id="KW-1133">Transmembrane helix</keyword>
<comment type="caution">
    <text evidence="11">The sequence shown here is derived from an EMBL/GenBank/DDBJ whole genome shotgun (WGS) entry which is preliminary data.</text>
</comment>
<evidence type="ECO:0000256" key="1">
    <source>
        <dbReference type="ARBA" id="ARBA00004651"/>
    </source>
</evidence>
<gene>
    <name evidence="11" type="ORF">ACFSSA_01665</name>
</gene>
<dbReference type="Pfam" id="PF01618">
    <property type="entry name" value="MotA_ExbB"/>
    <property type="match status" value="1"/>
</dbReference>
<evidence type="ECO:0000256" key="4">
    <source>
        <dbReference type="ARBA" id="ARBA00022989"/>
    </source>
</evidence>
<dbReference type="PANTHER" id="PTHR30625">
    <property type="entry name" value="PROTEIN TOLQ"/>
    <property type="match status" value="1"/>
</dbReference>
<feature type="transmembrane region" description="Helical" evidence="8">
    <location>
        <begin position="144"/>
        <end position="167"/>
    </location>
</feature>
<keyword evidence="9" id="KW-0732">Signal</keyword>
<dbReference type="EMBL" id="JBHUIT010000002">
    <property type="protein sequence ID" value="MFD2255371.1"/>
    <property type="molecule type" value="Genomic_DNA"/>
</dbReference>
<dbReference type="InterPro" id="IPR050790">
    <property type="entry name" value="ExbB/TolQ_transport"/>
</dbReference>
<evidence type="ECO:0000256" key="2">
    <source>
        <dbReference type="ARBA" id="ARBA00022475"/>
    </source>
</evidence>
<keyword evidence="3 8" id="KW-0812">Transmembrane</keyword>
<organism evidence="11 12">
    <name type="scientific">Luteolibacter algae</name>
    <dbReference type="NCBI Taxonomy" id="454151"/>
    <lineage>
        <taxon>Bacteria</taxon>
        <taxon>Pseudomonadati</taxon>
        <taxon>Verrucomicrobiota</taxon>
        <taxon>Verrucomicrobiia</taxon>
        <taxon>Verrucomicrobiales</taxon>
        <taxon>Verrucomicrobiaceae</taxon>
        <taxon>Luteolibacter</taxon>
    </lineage>
</organism>
<evidence type="ECO:0000259" key="10">
    <source>
        <dbReference type="Pfam" id="PF01618"/>
    </source>
</evidence>
<feature type="chain" id="PRO_5046087347" evidence="9">
    <location>
        <begin position="21"/>
        <end position="281"/>
    </location>
</feature>
<reference evidence="12" key="1">
    <citation type="journal article" date="2019" name="Int. J. Syst. Evol. Microbiol.">
        <title>The Global Catalogue of Microorganisms (GCM) 10K type strain sequencing project: providing services to taxonomists for standard genome sequencing and annotation.</title>
        <authorList>
            <consortium name="The Broad Institute Genomics Platform"/>
            <consortium name="The Broad Institute Genome Sequencing Center for Infectious Disease"/>
            <person name="Wu L."/>
            <person name="Ma J."/>
        </authorList>
    </citation>
    <scope>NUCLEOTIDE SEQUENCE [LARGE SCALE GENOMIC DNA]</scope>
    <source>
        <strain evidence="12">CGMCC 4.7106</strain>
    </source>
</reference>
<feature type="domain" description="MotA/TolQ/ExbB proton channel" evidence="10">
    <location>
        <begin position="101"/>
        <end position="226"/>
    </location>
</feature>
<comment type="similarity">
    <text evidence="6">Belongs to the exbB/tolQ family.</text>
</comment>
<feature type="compositionally biased region" description="Basic and acidic residues" evidence="7">
    <location>
        <begin position="241"/>
        <end position="263"/>
    </location>
</feature>
<name>A0ABW5D3W3_9BACT</name>
<keyword evidence="12" id="KW-1185">Reference proteome</keyword>
<evidence type="ECO:0000256" key="3">
    <source>
        <dbReference type="ARBA" id="ARBA00022692"/>
    </source>
</evidence>
<protein>
    <submittedName>
        <fullName evidence="11">MotA/TolQ/ExbB proton channel family protein</fullName>
    </submittedName>
</protein>
<feature type="transmembrane region" description="Helical" evidence="8">
    <location>
        <begin position="44"/>
        <end position="65"/>
    </location>
</feature>
<feature type="transmembrane region" description="Helical" evidence="8">
    <location>
        <begin position="193"/>
        <end position="214"/>
    </location>
</feature>
<feature type="region of interest" description="Disordered" evidence="7">
    <location>
        <begin position="241"/>
        <end position="281"/>
    </location>
</feature>
<evidence type="ECO:0000256" key="6">
    <source>
        <dbReference type="RuleBase" id="RU004057"/>
    </source>
</evidence>
<evidence type="ECO:0000256" key="9">
    <source>
        <dbReference type="SAM" id="SignalP"/>
    </source>
</evidence>
<keyword evidence="6" id="KW-0653">Protein transport</keyword>
<evidence type="ECO:0000313" key="11">
    <source>
        <dbReference type="EMBL" id="MFD2255371.1"/>
    </source>
</evidence>
<evidence type="ECO:0000256" key="7">
    <source>
        <dbReference type="SAM" id="MobiDB-lite"/>
    </source>
</evidence>
<dbReference type="InterPro" id="IPR002898">
    <property type="entry name" value="MotA_ExbB_proton_chnl"/>
</dbReference>
<dbReference type="RefSeq" id="WP_386818030.1">
    <property type="nucleotide sequence ID" value="NZ_JBHUIT010000002.1"/>
</dbReference>
<evidence type="ECO:0000256" key="5">
    <source>
        <dbReference type="ARBA" id="ARBA00023136"/>
    </source>
</evidence>
<keyword evidence="2" id="KW-1003">Cell membrane</keyword>
<keyword evidence="5 8" id="KW-0472">Membrane</keyword>